<dbReference type="PANTHER" id="PTHR48067:SF1">
    <property type="entry name" value="GPI-ANCHOR TRANSAMIDASE"/>
    <property type="match status" value="1"/>
</dbReference>
<dbReference type="GO" id="GO:0006508">
    <property type="term" value="P:proteolysis"/>
    <property type="evidence" value="ECO:0007669"/>
    <property type="project" value="InterPro"/>
</dbReference>
<protein>
    <recommendedName>
        <fullName evidence="9">GPI-anchor transamidase</fullName>
    </recommendedName>
</protein>
<comment type="caution">
    <text evidence="7">The sequence shown here is derived from an EMBL/GenBank/DDBJ whole genome shotgun (WGS) entry which is preliminary data.</text>
</comment>
<dbReference type="AlphaFoldDB" id="A0AAV5JQ08"/>
<organism evidence="7 8">
    <name type="scientific">Rubroshorea leprosula</name>
    <dbReference type="NCBI Taxonomy" id="152421"/>
    <lineage>
        <taxon>Eukaryota</taxon>
        <taxon>Viridiplantae</taxon>
        <taxon>Streptophyta</taxon>
        <taxon>Embryophyta</taxon>
        <taxon>Tracheophyta</taxon>
        <taxon>Spermatophyta</taxon>
        <taxon>Magnoliopsida</taxon>
        <taxon>eudicotyledons</taxon>
        <taxon>Gunneridae</taxon>
        <taxon>Pentapetalae</taxon>
        <taxon>rosids</taxon>
        <taxon>malvids</taxon>
        <taxon>Malvales</taxon>
        <taxon>Dipterocarpaceae</taxon>
        <taxon>Rubroshorea</taxon>
    </lineage>
</organism>
<evidence type="ECO:0000313" key="7">
    <source>
        <dbReference type="EMBL" id="GKV12475.1"/>
    </source>
</evidence>
<sequence>MRVKMYSLFDSKVILVLLMSMILCDSVADGSSGDTTMHTNNWAVLVCTSRFWFNYRHMANTLSLYRTVKRLGIPDERIILMLADDMACNARNRYPAQVFNNENHRLNLYGDNVEVDYRGYEVSVENFLRVLTGRHETAVPRSKRLLSDEGSHILLYMTGHGGDEFLKFQDSEELQSHDLADAVKQMKEKHRFKELLIMVDTCQASTLFNQLQSPGVLAIGSSMKGENSYSHHLDSDVGVSVVDRFTYYTLAFFERLHIYDNASLSSWYVAMFLYSVWWLIRFGHRFGSTVHSIGSIETKGLRFGFASAETKDWKPQMEATSKQQVLDFWLRSEEVVVESPTAEIGEAVGRQDKGLETVDKGHERAAGSRSLAEIGQGKAGGDDWCVVLVVVWWCCSSIPLLSFVSNFSWVCFCNLLRF</sequence>
<evidence type="ECO:0000256" key="4">
    <source>
        <dbReference type="ARBA" id="ARBA00022729"/>
    </source>
</evidence>
<name>A0AAV5JQ08_9ROSI</name>
<evidence type="ECO:0000256" key="2">
    <source>
        <dbReference type="ARBA" id="ARBA00009941"/>
    </source>
</evidence>
<dbReference type="Pfam" id="PF01650">
    <property type="entry name" value="Peptidase_C13"/>
    <property type="match status" value="1"/>
</dbReference>
<dbReference type="GO" id="GO:0042765">
    <property type="term" value="C:GPI-anchor transamidase complex"/>
    <property type="evidence" value="ECO:0007669"/>
    <property type="project" value="InterPro"/>
</dbReference>
<dbReference type="FunFam" id="3.40.50.1460:FF:000021">
    <property type="entry name" value="GPI-anchor transamidase"/>
    <property type="match status" value="1"/>
</dbReference>
<dbReference type="InterPro" id="IPR028361">
    <property type="entry name" value="GPI_transamidase"/>
</dbReference>
<evidence type="ECO:0000256" key="5">
    <source>
        <dbReference type="PIRSR" id="PIRSR019663-1"/>
    </source>
</evidence>
<feature type="signal peptide" evidence="6">
    <location>
        <begin position="1"/>
        <end position="28"/>
    </location>
</feature>
<dbReference type="InterPro" id="IPR001096">
    <property type="entry name" value="Peptidase_C13"/>
</dbReference>
<dbReference type="EMBL" id="BPVZ01000036">
    <property type="protein sequence ID" value="GKV12475.1"/>
    <property type="molecule type" value="Genomic_DNA"/>
</dbReference>
<dbReference type="Proteomes" id="UP001054252">
    <property type="component" value="Unassembled WGS sequence"/>
</dbReference>
<dbReference type="PANTHER" id="PTHR48067">
    <property type="entry name" value="GPI-ANCHOR TRANSAMIDASE"/>
    <property type="match status" value="1"/>
</dbReference>
<keyword evidence="4 6" id="KW-0732">Signal</keyword>
<dbReference type="PRINTS" id="PR00776">
    <property type="entry name" value="HEMOGLOBNASE"/>
</dbReference>
<dbReference type="PIRSF" id="PIRSF019663">
    <property type="entry name" value="Legumain"/>
    <property type="match status" value="1"/>
</dbReference>
<proteinExistence type="inferred from homology"/>
<evidence type="ECO:0000256" key="1">
    <source>
        <dbReference type="ARBA" id="ARBA00004687"/>
    </source>
</evidence>
<evidence type="ECO:0008006" key="9">
    <source>
        <dbReference type="Google" id="ProtNLM"/>
    </source>
</evidence>
<evidence type="ECO:0000256" key="6">
    <source>
        <dbReference type="SAM" id="SignalP"/>
    </source>
</evidence>
<dbReference type="GO" id="GO:0016255">
    <property type="term" value="P:attachment of GPI anchor to protein"/>
    <property type="evidence" value="ECO:0007669"/>
    <property type="project" value="InterPro"/>
</dbReference>
<keyword evidence="3" id="KW-0337">GPI-anchor biosynthesis</keyword>
<feature type="active site" description="Nucleophile" evidence="5">
    <location>
        <position position="202"/>
    </location>
</feature>
<accession>A0AAV5JQ08</accession>
<dbReference type="PIRSF" id="PIRSF500138">
    <property type="entry name" value="GPI8"/>
    <property type="match status" value="1"/>
</dbReference>
<evidence type="ECO:0000313" key="8">
    <source>
        <dbReference type="Proteomes" id="UP001054252"/>
    </source>
</evidence>
<gene>
    <name evidence="7" type="ORF">SLEP1_g23614</name>
</gene>
<dbReference type="GO" id="GO:0006506">
    <property type="term" value="P:GPI anchor biosynthetic process"/>
    <property type="evidence" value="ECO:0007669"/>
    <property type="project" value="UniProtKB-KW"/>
</dbReference>
<feature type="chain" id="PRO_5043697288" description="GPI-anchor transamidase" evidence="6">
    <location>
        <begin position="29"/>
        <end position="418"/>
    </location>
</feature>
<dbReference type="Gene3D" id="3.40.50.1460">
    <property type="match status" value="1"/>
</dbReference>
<evidence type="ECO:0000256" key="3">
    <source>
        <dbReference type="ARBA" id="ARBA00022502"/>
    </source>
</evidence>
<dbReference type="GO" id="GO:0003923">
    <property type="term" value="F:GPI-anchor transamidase activity"/>
    <property type="evidence" value="ECO:0007669"/>
    <property type="project" value="InterPro"/>
</dbReference>
<feature type="active site" evidence="5">
    <location>
        <position position="160"/>
    </location>
</feature>
<keyword evidence="8" id="KW-1185">Reference proteome</keyword>
<comment type="similarity">
    <text evidence="2">Belongs to the peptidase C13 family.</text>
</comment>
<reference evidence="7 8" key="1">
    <citation type="journal article" date="2021" name="Commun. Biol.">
        <title>The genome of Shorea leprosula (Dipterocarpaceae) highlights the ecological relevance of drought in aseasonal tropical rainforests.</title>
        <authorList>
            <person name="Ng K.K.S."/>
            <person name="Kobayashi M.J."/>
            <person name="Fawcett J.A."/>
            <person name="Hatakeyama M."/>
            <person name="Paape T."/>
            <person name="Ng C.H."/>
            <person name="Ang C.C."/>
            <person name="Tnah L.H."/>
            <person name="Lee C.T."/>
            <person name="Nishiyama T."/>
            <person name="Sese J."/>
            <person name="O'Brien M.J."/>
            <person name="Copetti D."/>
            <person name="Mohd Noor M.I."/>
            <person name="Ong R.C."/>
            <person name="Putra M."/>
            <person name="Sireger I.Z."/>
            <person name="Indrioko S."/>
            <person name="Kosugi Y."/>
            <person name="Izuno A."/>
            <person name="Isagi Y."/>
            <person name="Lee S.L."/>
            <person name="Shimizu K.K."/>
        </authorList>
    </citation>
    <scope>NUCLEOTIDE SEQUENCE [LARGE SCALE GENOMIC DNA]</scope>
    <source>
        <strain evidence="7">214</strain>
    </source>
</reference>
<comment type="pathway">
    <text evidence="1">Glycolipid biosynthesis; glycosylphosphatidylinositol-anchor biosynthesis.</text>
</comment>